<dbReference type="Pfam" id="PF07918">
    <property type="entry name" value="CAP160"/>
    <property type="match status" value="2"/>
</dbReference>
<feature type="compositionally biased region" description="Basic and acidic residues" evidence="1">
    <location>
        <begin position="274"/>
        <end position="286"/>
    </location>
</feature>
<evidence type="ECO:0000313" key="6">
    <source>
        <dbReference type="Proteomes" id="UP000030645"/>
    </source>
</evidence>
<organism evidence="5 6">
    <name type="scientific">Morus notabilis</name>
    <dbReference type="NCBI Taxonomy" id="981085"/>
    <lineage>
        <taxon>Eukaryota</taxon>
        <taxon>Viridiplantae</taxon>
        <taxon>Streptophyta</taxon>
        <taxon>Embryophyta</taxon>
        <taxon>Tracheophyta</taxon>
        <taxon>Spermatophyta</taxon>
        <taxon>Magnoliopsida</taxon>
        <taxon>eudicotyledons</taxon>
        <taxon>Gunneridae</taxon>
        <taxon>Pentapetalae</taxon>
        <taxon>rosids</taxon>
        <taxon>fabids</taxon>
        <taxon>Rosales</taxon>
        <taxon>Moraceae</taxon>
        <taxon>Moreae</taxon>
        <taxon>Morus</taxon>
    </lineage>
</organism>
<dbReference type="Proteomes" id="UP000030645">
    <property type="component" value="Unassembled WGS sequence"/>
</dbReference>
<feature type="region of interest" description="Disordered" evidence="1">
    <location>
        <begin position="1"/>
        <end position="175"/>
    </location>
</feature>
<dbReference type="InterPro" id="IPR057059">
    <property type="entry name" value="LTI65/LTI78_PGEED"/>
</dbReference>
<feature type="domain" description="LTI65/LTI78 NYQTKV repeat" evidence="3">
    <location>
        <begin position="132"/>
        <end position="192"/>
    </location>
</feature>
<reference evidence="6" key="1">
    <citation type="submission" date="2013-01" db="EMBL/GenBank/DDBJ databases">
        <title>Draft Genome Sequence of a Mulberry Tree, Morus notabilis C.K. Schneid.</title>
        <authorList>
            <person name="He N."/>
            <person name="Zhao S."/>
        </authorList>
    </citation>
    <scope>NUCLEOTIDE SEQUENCE</scope>
</reference>
<dbReference type="InterPro" id="IPR037491">
    <property type="entry name" value="LTI78/LTI65"/>
</dbReference>
<gene>
    <name evidence="5" type="ORF">L484_015784</name>
</gene>
<dbReference type="STRING" id="981085.W9S4V8"/>
<feature type="region of interest" description="Disordered" evidence="1">
    <location>
        <begin position="192"/>
        <end position="232"/>
    </location>
</feature>
<feature type="compositionally biased region" description="Basic and acidic residues" evidence="1">
    <location>
        <begin position="41"/>
        <end position="62"/>
    </location>
</feature>
<feature type="compositionally biased region" description="Low complexity" evidence="1">
    <location>
        <begin position="514"/>
        <end position="526"/>
    </location>
</feature>
<dbReference type="AlphaFoldDB" id="W9S4V8"/>
<dbReference type="InterPro" id="IPR012418">
    <property type="entry name" value="CAP160"/>
</dbReference>
<feature type="compositionally biased region" description="Polar residues" evidence="1">
    <location>
        <begin position="388"/>
        <end position="410"/>
    </location>
</feature>
<feature type="compositionally biased region" description="Acidic residues" evidence="1">
    <location>
        <begin position="63"/>
        <end position="76"/>
    </location>
</feature>
<dbReference type="PANTHER" id="PTHR33836:SF1">
    <property type="entry name" value="LOW-TEMPERATURE-INDUCED 65 KDA PROTEIN-RELATED"/>
    <property type="match status" value="1"/>
</dbReference>
<feature type="compositionally biased region" description="Polar residues" evidence="1">
    <location>
        <begin position="198"/>
        <end position="211"/>
    </location>
</feature>
<evidence type="ECO:0000256" key="1">
    <source>
        <dbReference type="SAM" id="MobiDB-lite"/>
    </source>
</evidence>
<dbReference type="GO" id="GO:0009737">
    <property type="term" value="P:response to abscisic acid"/>
    <property type="evidence" value="ECO:0007669"/>
    <property type="project" value="InterPro"/>
</dbReference>
<dbReference type="PANTHER" id="PTHR33836">
    <property type="entry name" value="LOW-TEMPERATURE-INDUCED 65 KDA PROTEIN-RELATED"/>
    <property type="match status" value="1"/>
</dbReference>
<keyword evidence="6" id="KW-1185">Reference proteome</keyword>
<evidence type="ECO:0008006" key="7">
    <source>
        <dbReference type="Google" id="ProtNLM"/>
    </source>
</evidence>
<dbReference type="InterPro" id="IPR057058">
    <property type="entry name" value="LTI65_LTI78_NYQTKV"/>
</dbReference>
<feature type="region of interest" description="Disordered" evidence="1">
    <location>
        <begin position="272"/>
        <end position="302"/>
    </location>
</feature>
<dbReference type="Pfam" id="PF23399">
    <property type="entry name" value="LTI65_PGEED"/>
    <property type="match status" value="1"/>
</dbReference>
<feature type="compositionally biased region" description="Basic and acidic residues" evidence="1">
    <location>
        <begin position="535"/>
        <end position="546"/>
    </location>
</feature>
<accession>W9S4V8</accession>
<dbReference type="KEGG" id="mnt:21398866"/>
<dbReference type="Pfam" id="PF23402">
    <property type="entry name" value="LTI65_LTI78_NYQTKV"/>
    <property type="match status" value="1"/>
</dbReference>
<evidence type="ECO:0000259" key="2">
    <source>
        <dbReference type="Pfam" id="PF23399"/>
    </source>
</evidence>
<dbReference type="GO" id="GO:0006950">
    <property type="term" value="P:response to stress"/>
    <property type="evidence" value="ECO:0007669"/>
    <property type="project" value="TreeGrafter"/>
</dbReference>
<dbReference type="OrthoDB" id="1931597at2759"/>
<name>W9S4V8_9ROSA</name>
<evidence type="ECO:0000259" key="3">
    <source>
        <dbReference type="Pfam" id="PF23402"/>
    </source>
</evidence>
<feature type="domain" description="LTI65/LTI78 N-terminal" evidence="4">
    <location>
        <begin position="23"/>
        <end position="93"/>
    </location>
</feature>
<proteinExistence type="predicted"/>
<dbReference type="InterPro" id="IPR056605">
    <property type="entry name" value="LTI65_LTI78_N"/>
</dbReference>
<sequence>MASQMVHPHGHGHDQAVEGEDEHHHEKKSVLNMVKAKARKIKDTMTKHGHGHDHDHDHIPDDHDLDEEDDGDDETVEGQKVHGAPTLYESTAVISGPATPVSTPPVPSFSHGISETKETDPSKTFVPGTESKVNLERPKGGLVEDPHAAKDTPSYTPPNYQTKVTDPTGAGNEEIGVTPILSSFDKMNIHDESEPKSQRNVTNSSTGSHDQFSPDDAHKPIITPQHPQILQENIDTVKPETNSTLTEKISSATYSVADKAISAKNVVASKLGYGKKDEISGTRDESSTGAGPGSGNYKPSSAAEYGKKTATYSVADKAISAKNVVASKLGYGKKDEVSGTHDESSTGTGPGSGNYKPSSAAEYGKKTAATVTEKPTPAYEKVAEAGTTAVSKTQGATTTTKPENESTSSGQGRGASVRDYFAEKLRPGEEDRALSGVISDALHKGKHDQPETTRPVGKVTESEEVARKLGTGDERDDEKEQSSNVNQAGEKSVVDKVKGTVGSWLGFGGDQSKDSVQQQSSGNSQGEVADNVQQGKEERRLQESSN</sequence>
<feature type="region of interest" description="Disordered" evidence="1">
    <location>
        <begin position="330"/>
        <end position="546"/>
    </location>
</feature>
<feature type="domain" description="LTI65/LTI78 PGEED repeat" evidence="2">
    <location>
        <begin position="413"/>
        <end position="442"/>
    </location>
</feature>
<dbReference type="EMBL" id="KE345785">
    <property type="protein sequence ID" value="EXC15981.1"/>
    <property type="molecule type" value="Genomic_DNA"/>
</dbReference>
<feature type="compositionally biased region" description="Basic and acidic residues" evidence="1">
    <location>
        <begin position="460"/>
        <end position="481"/>
    </location>
</feature>
<feature type="compositionally biased region" description="Basic and acidic residues" evidence="1">
    <location>
        <begin position="133"/>
        <end position="150"/>
    </location>
</feature>
<dbReference type="eggNOG" id="ENOG502QU29">
    <property type="taxonomic scope" value="Eukaryota"/>
</dbReference>
<feature type="compositionally biased region" description="Basic and acidic residues" evidence="1">
    <location>
        <begin position="11"/>
        <end position="24"/>
    </location>
</feature>
<feature type="compositionally biased region" description="Polar residues" evidence="1">
    <location>
        <begin position="153"/>
        <end position="165"/>
    </location>
</feature>
<feature type="compositionally biased region" description="Basic and acidic residues" evidence="1">
    <location>
        <begin position="441"/>
        <end position="451"/>
    </location>
</feature>
<feature type="compositionally biased region" description="Basic and acidic residues" evidence="1">
    <location>
        <begin position="420"/>
        <end position="433"/>
    </location>
</feature>
<protein>
    <recommendedName>
        <fullName evidence="7">Low-temperature-induced 65 kDa protein</fullName>
    </recommendedName>
</protein>
<evidence type="ECO:0000259" key="4">
    <source>
        <dbReference type="Pfam" id="PF23403"/>
    </source>
</evidence>
<evidence type="ECO:0000313" key="5">
    <source>
        <dbReference type="EMBL" id="EXC15981.1"/>
    </source>
</evidence>
<dbReference type="Pfam" id="PF23403">
    <property type="entry name" value="LTI65_LTI78_N"/>
    <property type="match status" value="1"/>
</dbReference>
<feature type="compositionally biased region" description="Basic and acidic residues" evidence="1">
    <location>
        <begin position="332"/>
        <end position="344"/>
    </location>
</feature>